<proteinExistence type="predicted"/>
<dbReference type="EMBL" id="CP017717">
    <property type="protein sequence ID" value="AQZ66997.1"/>
    <property type="molecule type" value="Genomic_DNA"/>
</dbReference>
<dbReference type="OrthoDB" id="3515039at2"/>
<reference evidence="4" key="1">
    <citation type="journal article" date="2017" name="Med. Chem. Commun.">
        <title>Nonomuraea sp. ATCC 55076 harbours the largest actinomycete chromosome to date and the kistamicin biosynthetic gene cluster.</title>
        <authorList>
            <person name="Nazari B."/>
            <person name="Forneris C.C."/>
            <person name="Gibson M.I."/>
            <person name="Moon K."/>
            <person name="Schramma K.R."/>
            <person name="Seyedsayamdost M.R."/>
        </authorList>
    </citation>
    <scope>NUCLEOTIDE SEQUENCE [LARGE SCALE GENOMIC DNA]</scope>
    <source>
        <strain evidence="4">ATCC 55076</strain>
    </source>
</reference>
<dbReference type="AlphaFoldDB" id="A0A1V0A9W9"/>
<evidence type="ECO:0000256" key="2">
    <source>
        <dbReference type="SAM" id="SignalP"/>
    </source>
</evidence>
<organism evidence="3 4">
    <name type="scientific">[Actinomadura] parvosata subsp. kistnae</name>
    <dbReference type="NCBI Taxonomy" id="1909395"/>
    <lineage>
        <taxon>Bacteria</taxon>
        <taxon>Bacillati</taxon>
        <taxon>Actinomycetota</taxon>
        <taxon>Actinomycetes</taxon>
        <taxon>Streptosporangiales</taxon>
        <taxon>Streptosporangiaceae</taxon>
        <taxon>Nonomuraea</taxon>
    </lineage>
</organism>
<keyword evidence="2" id="KW-0732">Signal</keyword>
<dbReference type="KEGG" id="noa:BKM31_41055"/>
<dbReference type="RefSeq" id="WP_080043309.1">
    <property type="nucleotide sequence ID" value="NZ_CP017717.1"/>
</dbReference>
<evidence type="ECO:0008006" key="5">
    <source>
        <dbReference type="Google" id="ProtNLM"/>
    </source>
</evidence>
<feature type="chain" id="PRO_5039229452" description="Outer membrane lipoprotein-sorting protein" evidence="2">
    <location>
        <begin position="20"/>
        <end position="269"/>
    </location>
</feature>
<protein>
    <recommendedName>
        <fullName evidence="5">Outer membrane lipoprotein-sorting protein</fullName>
    </recommendedName>
</protein>
<feature type="region of interest" description="Disordered" evidence="1">
    <location>
        <begin position="250"/>
        <end position="269"/>
    </location>
</feature>
<dbReference type="STRING" id="1909395.BKM31_41055"/>
<feature type="signal peptide" evidence="2">
    <location>
        <begin position="1"/>
        <end position="19"/>
    </location>
</feature>
<sequence length="269" mass="29804">MTRWTTTLTIATMITLSTATTTGALGTAHAEASLPTLAPTPPDALRHQLVEHRGVTMSQLFTSREPGETTSYRKKTRAEFGKGTVLATDVRERGPSDPLRYLTFKGRLYCQGWICPAPEGKTWVLISENARTRPFLQSDGIDLASPETLRAILSTATTKQPGGVYDHTRTTLYQGTLTFGRLYAISPAFRDQHHTAKPTGKYAKAKLSWQLWLGADRLPRRLKTSWSEKLGERLITHTVDARLIGWGTKTTIPLPSPEDTAGPNDWRDS</sequence>
<evidence type="ECO:0000256" key="1">
    <source>
        <dbReference type="SAM" id="MobiDB-lite"/>
    </source>
</evidence>
<keyword evidence="4" id="KW-1185">Reference proteome</keyword>
<name>A0A1V0A9W9_9ACTN</name>
<dbReference type="Proteomes" id="UP000190797">
    <property type="component" value="Chromosome"/>
</dbReference>
<accession>A0A1V0A9W9</accession>
<gene>
    <name evidence="3" type="ORF">BKM31_41055</name>
</gene>
<evidence type="ECO:0000313" key="4">
    <source>
        <dbReference type="Proteomes" id="UP000190797"/>
    </source>
</evidence>
<evidence type="ECO:0000313" key="3">
    <source>
        <dbReference type="EMBL" id="AQZ66997.1"/>
    </source>
</evidence>